<sequence>MQNSKSFLEKWKIKVRSEGGLTSSDESSDDSKILPEKKQDYYVSTPVNLKNQPTLVVRLSDIRKSFDSTRTDSTQSESPAPSIPSKLLEMFDSRSTESSFTLNLKKSNFLNLETNNSINNSQIQLSNNNLPENEKSTYSADVSSDEASNNSVKRQINFKKNKFNKKNFVIDHPKSRKQKYSPEKFNVKHSKNKKLKKNKIKNNPVINQQENKATNPKKIVDLENVEESQLETTQSENSKVSNNNDPDFDPDSSGVAKSNDSNKNDGSKIASINKSSSFEAIIPFRVDNLVVPSSKFVPKDDTTVKPAITSKQYFCKYCKELVTKFARHLESRHKSESSVKEFLKLPLKSQQRSDKIAAIRNEGTLLHNTNKELNKGIIITSRRCQVGSKRKASDYVPCSKCNAYFSKQTLRIHTKKCIPDHQPGVHDILSMSRRKVCYIHERANELLRTTIFPVLNDNNVKDEIAFDEILIVYGNFLCDKYPHIRHHDMIRSDLRYLGKHKITMMDLNPEIKEYSSIFHPKYVDIAMKALKIIAKWNKKTLMFDTPAVATKMTTLVRKVASRFQSECIKKELKDRKVEVQEFIDLWKDEVQQLVNRKAIEDQAVKKSQKQLVMPTKNDIKLLYTYVKRQGDKAADILKKGFNLEAWTRLSHCTLILIQIFNRKRAGDTEQLSTDQFVNQDVVGRNINNDLFSQLSKPAQEIAKKFVRISNRGKLGKPVSMLVHSYILEYVELMKKYRLLAGVKKSNNYLFGRPTKNALQKPYFRACPLMRKFSAACGAKVPSSLRGTSLRKQIATYTAMIGIEDTDVERLASFMGHHKDIHKNYYQMPTPLAEMTKVAHLLEVAIGDDKDECVNDSSSDEDFDGNSDDDSEIDDKTSDPCKNVVNADKDDNYDINNRKKIRQHSRKRHAKVLTAENSDIENSSGKVGFSKPKSSTKKRKYTSDVESDRTPTQSADHNKISRNTWLPAEKNCLIKYFGRLETLKKTPSIPTCEKLIRKYDALKNRTPIQVRLQVDNCRRAAERKERYRKKKNEGKSSKSLSD</sequence>
<feature type="compositionally biased region" description="Basic residues" evidence="1">
    <location>
        <begin position="156"/>
        <end position="165"/>
    </location>
</feature>
<feature type="compositionally biased region" description="Polar residues" evidence="1">
    <location>
        <begin position="204"/>
        <end position="214"/>
    </location>
</feature>
<proteinExistence type="predicted"/>
<evidence type="ECO:0000256" key="1">
    <source>
        <dbReference type="SAM" id="MobiDB-lite"/>
    </source>
</evidence>
<organism evidence="2 3">
    <name type="scientific">Cotesia glomerata</name>
    <name type="common">Lepidopteran parasitic wasp</name>
    <name type="synonym">Apanteles glomeratus</name>
    <dbReference type="NCBI Taxonomy" id="32391"/>
    <lineage>
        <taxon>Eukaryota</taxon>
        <taxon>Metazoa</taxon>
        <taxon>Ecdysozoa</taxon>
        <taxon>Arthropoda</taxon>
        <taxon>Hexapoda</taxon>
        <taxon>Insecta</taxon>
        <taxon>Pterygota</taxon>
        <taxon>Neoptera</taxon>
        <taxon>Endopterygota</taxon>
        <taxon>Hymenoptera</taxon>
        <taxon>Apocrita</taxon>
        <taxon>Ichneumonoidea</taxon>
        <taxon>Braconidae</taxon>
        <taxon>Microgastrinae</taxon>
        <taxon>Cotesia</taxon>
    </lineage>
</organism>
<feature type="region of interest" description="Disordered" evidence="1">
    <location>
        <begin position="850"/>
        <end position="956"/>
    </location>
</feature>
<comment type="caution">
    <text evidence="2">The sequence shown here is derived from an EMBL/GenBank/DDBJ whole genome shotgun (WGS) entry which is preliminary data.</text>
</comment>
<dbReference type="PANTHER" id="PTHR33480:SF1">
    <property type="entry name" value="TYR RECOMBINASE DOMAIN-CONTAINING PROTEIN"/>
    <property type="match status" value="1"/>
</dbReference>
<feature type="compositionally biased region" description="Acidic residues" evidence="1">
    <location>
        <begin position="857"/>
        <end position="872"/>
    </location>
</feature>
<feature type="compositionally biased region" description="Polar residues" evidence="1">
    <location>
        <begin position="914"/>
        <end position="924"/>
    </location>
</feature>
<feature type="region of interest" description="Disordered" evidence="1">
    <location>
        <begin position="1019"/>
        <end position="1041"/>
    </location>
</feature>
<dbReference type="EMBL" id="JAHXZJ010002237">
    <property type="protein sequence ID" value="KAH0546606.1"/>
    <property type="molecule type" value="Genomic_DNA"/>
</dbReference>
<name>A0AAV7I964_COTGL</name>
<accession>A0AAV7I964</accession>
<evidence type="ECO:0000313" key="2">
    <source>
        <dbReference type="EMBL" id="KAH0546606.1"/>
    </source>
</evidence>
<protein>
    <submittedName>
        <fullName evidence="2">Uncharacterized protein</fullName>
    </submittedName>
</protein>
<keyword evidence="3" id="KW-1185">Reference proteome</keyword>
<dbReference type="PANTHER" id="PTHR33480">
    <property type="entry name" value="SET DOMAIN-CONTAINING PROTEIN-RELATED"/>
    <property type="match status" value="1"/>
</dbReference>
<dbReference type="Proteomes" id="UP000826195">
    <property type="component" value="Unassembled WGS sequence"/>
</dbReference>
<dbReference type="AlphaFoldDB" id="A0AAV7I964"/>
<reference evidence="2 3" key="1">
    <citation type="journal article" date="2021" name="J. Hered.">
        <title>A chromosome-level genome assembly of the parasitoid wasp, Cotesia glomerata (Hymenoptera: Braconidae).</title>
        <authorList>
            <person name="Pinto B.J."/>
            <person name="Weis J.J."/>
            <person name="Gamble T."/>
            <person name="Ode P.J."/>
            <person name="Paul R."/>
            <person name="Zaspel J.M."/>
        </authorList>
    </citation>
    <scope>NUCLEOTIDE SEQUENCE [LARGE SCALE GENOMIC DNA]</scope>
    <source>
        <strain evidence="2">CgM1</strain>
    </source>
</reference>
<evidence type="ECO:0000313" key="3">
    <source>
        <dbReference type="Proteomes" id="UP000826195"/>
    </source>
</evidence>
<feature type="compositionally biased region" description="Basic and acidic residues" evidence="1">
    <location>
        <begin position="1032"/>
        <end position="1041"/>
    </location>
</feature>
<feature type="compositionally biased region" description="Polar residues" evidence="1">
    <location>
        <begin position="136"/>
        <end position="154"/>
    </location>
</feature>
<gene>
    <name evidence="2" type="ORF">KQX54_012047</name>
</gene>
<feature type="compositionally biased region" description="Basic residues" evidence="1">
    <location>
        <begin position="187"/>
        <end position="200"/>
    </location>
</feature>
<feature type="compositionally biased region" description="Polar residues" evidence="1">
    <location>
        <begin position="230"/>
        <end position="240"/>
    </location>
</feature>
<feature type="compositionally biased region" description="Basic residues" evidence="1">
    <location>
        <begin position="897"/>
        <end position="910"/>
    </location>
</feature>
<feature type="region of interest" description="Disordered" evidence="1">
    <location>
        <begin position="66"/>
        <end position="86"/>
    </location>
</feature>
<feature type="region of interest" description="Disordered" evidence="1">
    <location>
        <begin position="123"/>
        <end position="268"/>
    </location>
</feature>